<organism evidence="1 2">
    <name type="scientific">Paracoccus haematequi</name>
    <dbReference type="NCBI Taxonomy" id="2491866"/>
    <lineage>
        <taxon>Bacteria</taxon>
        <taxon>Pseudomonadati</taxon>
        <taxon>Pseudomonadota</taxon>
        <taxon>Alphaproteobacteria</taxon>
        <taxon>Rhodobacterales</taxon>
        <taxon>Paracoccaceae</taxon>
        <taxon>Paracoccus</taxon>
    </lineage>
</organism>
<name>A0A3S4DE37_9RHOB</name>
<accession>A0A3S4DE37</accession>
<keyword evidence="2" id="KW-1185">Reference proteome</keyword>
<evidence type="ECO:0000313" key="1">
    <source>
        <dbReference type="EMBL" id="VDS10350.1"/>
    </source>
</evidence>
<dbReference type="AlphaFoldDB" id="A0A3S4DE37"/>
<gene>
    <name evidence="1" type="ORF">PARHAE_03564</name>
</gene>
<dbReference type="InterPro" id="IPR046574">
    <property type="entry name" value="DUF6634"/>
</dbReference>
<proteinExistence type="predicted"/>
<dbReference type="EMBL" id="UZWE01000060">
    <property type="protein sequence ID" value="VDS10350.1"/>
    <property type="molecule type" value="Genomic_DNA"/>
</dbReference>
<protein>
    <submittedName>
        <fullName evidence="1">Uncharacterized protein</fullName>
    </submittedName>
</protein>
<evidence type="ECO:0000313" key="2">
    <source>
        <dbReference type="Proteomes" id="UP000270743"/>
    </source>
</evidence>
<dbReference type="Pfam" id="PF20339">
    <property type="entry name" value="DUF6634"/>
    <property type="match status" value="1"/>
</dbReference>
<reference evidence="1 2" key="1">
    <citation type="submission" date="2018-12" db="EMBL/GenBank/DDBJ databases">
        <authorList>
            <person name="Criscuolo A."/>
        </authorList>
    </citation>
    <scope>NUCLEOTIDE SEQUENCE [LARGE SCALE GENOMIC DNA]</scope>
    <source>
        <strain evidence="1">ACIP1116241</strain>
    </source>
</reference>
<dbReference type="Proteomes" id="UP000270743">
    <property type="component" value="Unassembled WGS sequence"/>
</dbReference>
<sequence length="56" mass="6048">MAESLNGRRSAVDAIRFTLPGFTNADDPALLAHLLATYITRVHEVDATGPPLDREA</sequence>